<protein>
    <submittedName>
        <fullName evidence="1">Uncharacterized protein</fullName>
    </submittedName>
</protein>
<name>A0A7W7R9F3_KITKI</name>
<dbReference type="EMBL" id="JACHJV010000002">
    <property type="protein sequence ID" value="MBB4927789.1"/>
    <property type="molecule type" value="Genomic_DNA"/>
</dbReference>
<accession>A0A7W7R9F3</accession>
<gene>
    <name evidence="1" type="ORF">FHR34_006884</name>
</gene>
<comment type="caution">
    <text evidence="1">The sequence shown here is derived from an EMBL/GenBank/DDBJ whole genome shotgun (WGS) entry which is preliminary data.</text>
</comment>
<dbReference type="Proteomes" id="UP000540506">
    <property type="component" value="Unassembled WGS sequence"/>
</dbReference>
<sequence>MATIVLDQDRLVVHLTVWEKVEATHGDLHIPLAAVRAVSIVNHPLDSPRGLRAPGTDVPDVVKAGTWRSSTEGVQFVVATRGERAVRIDLVKGQSAFDVLLIGVDDAEADAAAIRAAAGL</sequence>
<dbReference type="RefSeq" id="WP_184944473.1">
    <property type="nucleotide sequence ID" value="NZ_JACHJV010000002.1"/>
</dbReference>
<dbReference type="AlphaFoldDB" id="A0A7W7R9F3"/>
<organism evidence="1 2">
    <name type="scientific">Kitasatospora kifunensis</name>
    <name type="common">Streptomyces kifunensis</name>
    <dbReference type="NCBI Taxonomy" id="58351"/>
    <lineage>
        <taxon>Bacteria</taxon>
        <taxon>Bacillati</taxon>
        <taxon>Actinomycetota</taxon>
        <taxon>Actinomycetes</taxon>
        <taxon>Kitasatosporales</taxon>
        <taxon>Streptomycetaceae</taxon>
        <taxon>Kitasatospora</taxon>
    </lineage>
</organism>
<evidence type="ECO:0000313" key="1">
    <source>
        <dbReference type="EMBL" id="MBB4927789.1"/>
    </source>
</evidence>
<keyword evidence="2" id="KW-1185">Reference proteome</keyword>
<proteinExistence type="predicted"/>
<evidence type="ECO:0000313" key="2">
    <source>
        <dbReference type="Proteomes" id="UP000540506"/>
    </source>
</evidence>
<reference evidence="1 2" key="1">
    <citation type="submission" date="2020-08" db="EMBL/GenBank/DDBJ databases">
        <title>Sequencing the genomes of 1000 actinobacteria strains.</title>
        <authorList>
            <person name="Klenk H.-P."/>
        </authorList>
    </citation>
    <scope>NUCLEOTIDE SEQUENCE [LARGE SCALE GENOMIC DNA]</scope>
    <source>
        <strain evidence="1 2">DSM 41654</strain>
    </source>
</reference>